<evidence type="ECO:0000256" key="1">
    <source>
        <dbReference type="SAM" id="MobiDB-lite"/>
    </source>
</evidence>
<dbReference type="GO" id="GO:0003676">
    <property type="term" value="F:nucleic acid binding"/>
    <property type="evidence" value="ECO:0007669"/>
    <property type="project" value="InterPro"/>
</dbReference>
<dbReference type="AlphaFoldDB" id="A0A1G9BRK9"/>
<dbReference type="STRING" id="1128970.SAMN04487935_3327"/>
<feature type="region of interest" description="Disordered" evidence="1">
    <location>
        <begin position="623"/>
        <end position="654"/>
    </location>
</feature>
<dbReference type="Proteomes" id="UP000199580">
    <property type="component" value="Unassembled WGS sequence"/>
</dbReference>
<sequence length="672" mass="78388">MFEYQNNILCVSGSWLIENEVVSESNYKQLCSRKIFEKMNIGGNGRKAWIKFDSIRNDIKQKIIALAGDPAQKAKHITFVDYVQSDSFASEFFNSYRLENKEELPEKNKTEYIANAEILNAVDRILSTTMNKRKALGSKVVKPWEKIAEIVSELPFNKFPHSLPANPRRLHDKWKLYKTEGYVSLIHKGFCHKNSEKINDDAKAWVLARWANRVQRCATHMQLLREYNKVAPEHGWKQLKSEKSLIVFLQDPKIEPLWYGHRFGELKSKEKYSYQHTTILPSMRDSLWYSDGTKLNYYYLGADNKPKTCQVYEVFDTYSEVFVGYHISDSENYEAQYHAFKMALQISAHKPYEIKFDNQGGTKKLQANSFLGKLARITRNTTPYNGKSKTIENAFKRFQMEYLKQDWFFTGQNIQAKSIESKADMEMILANAASLPTLDEVKETYRKRRQEWNEGIHSKTGISRLEMYLGSENPGTQKVSMFDMIDMFWISLDQPITCTSYGINFTLKKTEYQYVVMDQERMPDITWLRNNVDKKFVVKYDPDDMTMIQLYEQTPLGLKRVAAAETKVNIHRGHQEQAEWEASFIKQVELENKRIRIEARDQMDAILDSQNMSTESYGLKNPALKGIESSRKQKKARKEKEAVPIDIGQHQKEESFADPMDFVNTESVFSKY</sequence>
<organism evidence="3 4">
    <name type="scientific">Flavobacterium noncentrifugens</name>
    <dbReference type="NCBI Taxonomy" id="1128970"/>
    <lineage>
        <taxon>Bacteria</taxon>
        <taxon>Pseudomonadati</taxon>
        <taxon>Bacteroidota</taxon>
        <taxon>Flavobacteriia</taxon>
        <taxon>Flavobacteriales</taxon>
        <taxon>Flavobacteriaceae</taxon>
        <taxon>Flavobacterium</taxon>
    </lineage>
</organism>
<reference evidence="3 4" key="1">
    <citation type="submission" date="2016-10" db="EMBL/GenBank/DDBJ databases">
        <authorList>
            <person name="de Groot N.N."/>
        </authorList>
    </citation>
    <scope>NUCLEOTIDE SEQUENCE [LARGE SCALE GENOMIC DNA]</scope>
    <source>
        <strain evidence="3 4">CGMCC 1.10076</strain>
    </source>
</reference>
<keyword evidence="4" id="KW-1185">Reference proteome</keyword>
<dbReference type="InterPro" id="IPR001584">
    <property type="entry name" value="Integrase_cat-core"/>
</dbReference>
<dbReference type="Gene3D" id="3.30.420.10">
    <property type="entry name" value="Ribonuclease H-like superfamily/Ribonuclease H"/>
    <property type="match status" value="1"/>
</dbReference>
<dbReference type="InterPro" id="IPR012337">
    <property type="entry name" value="RNaseH-like_sf"/>
</dbReference>
<dbReference type="EMBL" id="FNEZ01000006">
    <property type="protein sequence ID" value="SDK42102.1"/>
    <property type="molecule type" value="Genomic_DNA"/>
</dbReference>
<name>A0A1G9BRK9_9FLAO</name>
<dbReference type="GO" id="GO:0015074">
    <property type="term" value="P:DNA integration"/>
    <property type="evidence" value="ECO:0007669"/>
    <property type="project" value="InterPro"/>
</dbReference>
<feature type="domain" description="Integrase catalytic" evidence="2">
    <location>
        <begin position="277"/>
        <end position="472"/>
    </location>
</feature>
<dbReference type="InterPro" id="IPR036397">
    <property type="entry name" value="RNaseH_sf"/>
</dbReference>
<evidence type="ECO:0000313" key="4">
    <source>
        <dbReference type="Proteomes" id="UP000199580"/>
    </source>
</evidence>
<proteinExistence type="predicted"/>
<evidence type="ECO:0000313" key="3">
    <source>
        <dbReference type="EMBL" id="SDK42102.1"/>
    </source>
</evidence>
<gene>
    <name evidence="3" type="ORF">SAMN04487935_3327</name>
</gene>
<feature type="compositionally biased region" description="Basic and acidic residues" evidence="1">
    <location>
        <begin position="638"/>
        <end position="654"/>
    </location>
</feature>
<dbReference type="SUPFAM" id="SSF53098">
    <property type="entry name" value="Ribonuclease H-like"/>
    <property type="match status" value="1"/>
</dbReference>
<evidence type="ECO:0000259" key="2">
    <source>
        <dbReference type="PROSITE" id="PS50994"/>
    </source>
</evidence>
<protein>
    <recommendedName>
        <fullName evidence="2">Integrase catalytic domain-containing protein</fullName>
    </recommendedName>
</protein>
<dbReference type="PROSITE" id="PS50994">
    <property type="entry name" value="INTEGRASE"/>
    <property type="match status" value="1"/>
</dbReference>
<accession>A0A1G9BRK9</accession>